<name>A0A1C7M4Y3_GRIFR</name>
<dbReference type="GO" id="GO:0005634">
    <property type="term" value="C:nucleus"/>
    <property type="evidence" value="ECO:0007669"/>
    <property type="project" value="TreeGrafter"/>
</dbReference>
<evidence type="ECO:0000259" key="9">
    <source>
        <dbReference type="SMART" id="SM00534"/>
    </source>
</evidence>
<evidence type="ECO:0000256" key="6">
    <source>
        <dbReference type="SAM" id="MobiDB-lite"/>
    </source>
</evidence>
<dbReference type="CDD" id="cd03401">
    <property type="entry name" value="SPFH_prohibitin"/>
    <property type="match status" value="1"/>
</dbReference>
<dbReference type="InterPro" id="IPR045076">
    <property type="entry name" value="MutS"/>
</dbReference>
<protein>
    <submittedName>
        <fullName evidence="10">Prohibitin-2</fullName>
    </submittedName>
</protein>
<evidence type="ECO:0000256" key="4">
    <source>
        <dbReference type="ARBA" id="ARBA00022840"/>
    </source>
</evidence>
<dbReference type="SMART" id="SM00534">
    <property type="entry name" value="MUTSac"/>
    <property type="match status" value="1"/>
</dbReference>
<dbReference type="OMA" id="PNDAFIL"/>
<dbReference type="InterPro" id="IPR007696">
    <property type="entry name" value="DNA_mismatch_repair_MutS_core"/>
</dbReference>
<comment type="caution">
    <text evidence="10">The sequence shown here is derived from an EMBL/GenBank/DDBJ whole genome shotgun (WGS) entry which is preliminary data.</text>
</comment>
<dbReference type="InterPro" id="IPR027417">
    <property type="entry name" value="P-loop_NTPase"/>
</dbReference>
<dbReference type="GO" id="GO:0030983">
    <property type="term" value="F:mismatched DNA binding"/>
    <property type="evidence" value="ECO:0007669"/>
    <property type="project" value="InterPro"/>
</dbReference>
<dbReference type="InterPro" id="IPR000432">
    <property type="entry name" value="DNA_mismatch_repair_MutS_C"/>
</dbReference>
<evidence type="ECO:0000256" key="5">
    <source>
        <dbReference type="ARBA" id="ARBA00023125"/>
    </source>
</evidence>
<dbReference type="GO" id="GO:0005524">
    <property type="term" value="F:ATP binding"/>
    <property type="evidence" value="ECO:0007669"/>
    <property type="project" value="UniProtKB-KW"/>
</dbReference>
<dbReference type="GO" id="GO:0016020">
    <property type="term" value="C:membrane"/>
    <property type="evidence" value="ECO:0007669"/>
    <property type="project" value="InterPro"/>
</dbReference>
<dbReference type="InterPro" id="IPR000163">
    <property type="entry name" value="Prohibitin"/>
</dbReference>
<accession>A0A1C7M4Y3</accession>
<feature type="region of interest" description="Disordered" evidence="6">
    <location>
        <begin position="347"/>
        <end position="385"/>
    </location>
</feature>
<dbReference type="GO" id="GO:0006298">
    <property type="term" value="P:mismatch repair"/>
    <property type="evidence" value="ECO:0007669"/>
    <property type="project" value="InterPro"/>
</dbReference>
<sequence length="1319" mass="145771">MNSQDAFKRIVKQIQRASASGGGGRVPGGAGFFAGGGLLVALVGGAFALNASLFNVDGGHRAIKYTRLRGVTEEVYPEGTHFMVPWFETPIVFDIHLQMVNITCRVLSRPNIGSLPTIYRELGTDYDERVLPSIVNEVLKSVVAQFNASQLITQREMVSRLVRENLTRRALRFNLVLDDVSITHVAFSPEFTHAVEAKQVAQQTAFRAAFLVDQAIQEKQVRQGLARLRFRTRADLAVLMQSIIVRAQGEARSAELIGEAVRSNKGFLQLRRLEAARDIANLLAASDNRVMLDSHSLLLNGDVELFIASDYLLIFLMARRKVASSAQSSNVNSKVICILETVQSDSEDVDDSEPNQQRKRVRWGGDVDTSEQGEEDESEETATTEKACSSFTSCAECAHHGRIGCAYYDPIKCTVYVFEDTQENQHFDLTKALLEQAGPDVVLTSSKADDNFMDVIRDHSMLPLLIPVHIVTSRVLVDGAGGTFQVRPHKDFVPLKGRDRILSLRLLSELPELANPSDQDSNTEPRSAYDFMRRRRDATGDPTSQRWNASIRLANFASVEGSPLCLGSVGALLDYLARARAVGDLDDEGIGGLEVRNIEPLPLLNVMQINADALFSLQIFEDENHASIHSDKTKEGLSLFGIINNTKTTLGRALLREWFLRPSLSLSVINSRHDAVACFLLPENLATANGMHAHLKGIKNVPRIIGIMKAGKAKVSDWQGLVKFAFHSLMLRDALAELNHAGGVEIVKKLIHTLDVASFRDVGSGLQVDWEESVNAGRICVRPHIDEELDNMKHIYNGIDAVLSKVALQISAIVPPEYASSLNVVYFPQLGFLICVPMLEEWKTDAGVTVLEGWTFQFSSESHVYFKSPEMHDMDDHIGDLHPSIVGKCYLGLIRRSNELFSTLDREIEIVQALQERIIVHEQAMGHACDICAELDCLLSFADASRSFNYRRPQMIEENVINIKHGRHPLQELVVDTFVPNDAFILGGAGVGSTNIFEEDDTDGDGNNKHFEQNSIIVCTGANACGKSVYLKQIAMIQYMAQIGCFVPAESATLGLVDKIFTRIQTRESVSKVQSAFMIDLNQGHYLQARGPLPVDDGLILTLSSDASMISRRGVFCGVIKHLINRGTACPKVVATTHFHDVFNNDFLSPHTLPITFVHMQILLSTSSGQLIARSADTMETSEFEGGQDTGTEGRSLVGPGERITYLYRVAKGYSLDSHAVLCAEAFGIPRRVAERAQHVSNLLSKHELGELLDEDMGETERQDLEEAEEVCRRFLAWNPDANGADRGQTNVKRVLAEVLGHQDYELSTESPSVILERS</sequence>
<feature type="domain" description="DNA mismatch repair protein MutS core" evidence="8">
    <location>
        <begin position="634"/>
        <end position="974"/>
    </location>
</feature>
<dbReference type="InterPro" id="IPR001107">
    <property type="entry name" value="Band_7"/>
</dbReference>
<dbReference type="EMBL" id="LUGG01000011">
    <property type="protein sequence ID" value="OBZ71456.1"/>
    <property type="molecule type" value="Genomic_DNA"/>
</dbReference>
<dbReference type="OrthoDB" id="29596at2759"/>
<dbReference type="Gene3D" id="3.40.50.300">
    <property type="entry name" value="P-loop containing nucleotide triphosphate hydrolases"/>
    <property type="match status" value="1"/>
</dbReference>
<dbReference type="Proteomes" id="UP000092993">
    <property type="component" value="Unassembled WGS sequence"/>
</dbReference>
<dbReference type="InterPro" id="IPR036013">
    <property type="entry name" value="Band_7/SPFH_dom_sf"/>
</dbReference>
<proteinExistence type="inferred from homology"/>
<dbReference type="Gene3D" id="1.10.1420.10">
    <property type="match status" value="1"/>
</dbReference>
<dbReference type="Gene3D" id="3.30.479.30">
    <property type="entry name" value="Band 7 domain"/>
    <property type="match status" value="1"/>
</dbReference>
<gene>
    <name evidence="10" type="primary">PHB2</name>
    <name evidence="10" type="ORF">A0H81_08761</name>
</gene>
<organism evidence="10 11">
    <name type="scientific">Grifola frondosa</name>
    <name type="common">Maitake</name>
    <name type="synonym">Polyporus frondosus</name>
    <dbReference type="NCBI Taxonomy" id="5627"/>
    <lineage>
        <taxon>Eukaryota</taxon>
        <taxon>Fungi</taxon>
        <taxon>Dikarya</taxon>
        <taxon>Basidiomycota</taxon>
        <taxon>Agaricomycotina</taxon>
        <taxon>Agaricomycetes</taxon>
        <taxon>Polyporales</taxon>
        <taxon>Grifolaceae</taxon>
        <taxon>Grifola</taxon>
    </lineage>
</organism>
<keyword evidence="4" id="KW-0067">ATP-binding</keyword>
<dbReference type="SUPFAM" id="SSF52540">
    <property type="entry name" value="P-loop containing nucleoside triphosphate hydrolases"/>
    <property type="match status" value="1"/>
</dbReference>
<evidence type="ECO:0000313" key="11">
    <source>
        <dbReference type="Proteomes" id="UP000092993"/>
    </source>
</evidence>
<dbReference type="GO" id="GO:0140664">
    <property type="term" value="F:ATP-dependent DNA damage sensor activity"/>
    <property type="evidence" value="ECO:0007669"/>
    <property type="project" value="InterPro"/>
</dbReference>
<keyword evidence="5" id="KW-0238">DNA-binding</keyword>
<evidence type="ECO:0000313" key="10">
    <source>
        <dbReference type="EMBL" id="OBZ71456.1"/>
    </source>
</evidence>
<evidence type="ECO:0000259" key="8">
    <source>
        <dbReference type="SMART" id="SM00533"/>
    </source>
</evidence>
<dbReference type="Pfam" id="PF05192">
    <property type="entry name" value="MutS_III"/>
    <property type="match status" value="1"/>
</dbReference>
<feature type="domain" description="DNA mismatch repair proteins mutS family" evidence="9">
    <location>
        <begin position="1014"/>
        <end position="1242"/>
    </location>
</feature>
<evidence type="ECO:0000256" key="3">
    <source>
        <dbReference type="ARBA" id="ARBA00022741"/>
    </source>
</evidence>
<dbReference type="SUPFAM" id="SSF117892">
    <property type="entry name" value="Band 7/SPFH domain"/>
    <property type="match status" value="1"/>
</dbReference>
<evidence type="ECO:0000256" key="1">
    <source>
        <dbReference type="ARBA" id="ARBA00006271"/>
    </source>
</evidence>
<feature type="compositionally biased region" description="Acidic residues" evidence="6">
    <location>
        <begin position="368"/>
        <end position="382"/>
    </location>
</feature>
<dbReference type="Pfam" id="PF00488">
    <property type="entry name" value="MutS_V"/>
    <property type="match status" value="1"/>
</dbReference>
<dbReference type="GO" id="GO:0051026">
    <property type="term" value="P:chiasma assembly"/>
    <property type="evidence" value="ECO:0007669"/>
    <property type="project" value="TreeGrafter"/>
</dbReference>
<keyword evidence="3" id="KW-0547">Nucleotide-binding</keyword>
<dbReference type="PRINTS" id="PR00679">
    <property type="entry name" value="PROHIBITIN"/>
</dbReference>
<reference evidence="10 11" key="1">
    <citation type="submission" date="2016-03" db="EMBL/GenBank/DDBJ databases">
        <title>Whole genome sequencing of Grifola frondosa 9006-11.</title>
        <authorList>
            <person name="Min B."/>
            <person name="Park H."/>
            <person name="Kim J.-G."/>
            <person name="Cho H."/>
            <person name="Oh Y.-L."/>
            <person name="Kong W.-S."/>
            <person name="Choi I.-G."/>
        </authorList>
    </citation>
    <scope>NUCLEOTIDE SEQUENCE [LARGE SCALE GENOMIC DNA]</scope>
    <source>
        <strain evidence="10 11">9006-11</strain>
    </source>
</reference>
<dbReference type="PANTHER" id="PTHR11361">
    <property type="entry name" value="DNA MISMATCH REPAIR PROTEIN MUTS FAMILY MEMBER"/>
    <property type="match status" value="1"/>
</dbReference>
<dbReference type="STRING" id="5627.A0A1C7M4Y3"/>
<dbReference type="Pfam" id="PF01145">
    <property type="entry name" value="Band_7"/>
    <property type="match status" value="1"/>
</dbReference>
<comment type="similarity">
    <text evidence="1">Belongs to the DNA mismatch repair MutS family.</text>
</comment>
<feature type="domain" description="Band 7" evidence="7">
    <location>
        <begin position="52"/>
        <end position="199"/>
    </location>
</feature>
<dbReference type="GO" id="GO:0000423">
    <property type="term" value="P:mitophagy"/>
    <property type="evidence" value="ECO:0007669"/>
    <property type="project" value="UniProtKB-ARBA"/>
</dbReference>
<dbReference type="SUPFAM" id="SSF48334">
    <property type="entry name" value="DNA repair protein MutS, domain III"/>
    <property type="match status" value="1"/>
</dbReference>
<dbReference type="PANTHER" id="PTHR11361:SF20">
    <property type="entry name" value="MUTS PROTEIN HOMOLOG 5"/>
    <property type="match status" value="1"/>
</dbReference>
<evidence type="ECO:0000256" key="2">
    <source>
        <dbReference type="ARBA" id="ARBA00009658"/>
    </source>
</evidence>
<dbReference type="SMART" id="SM00244">
    <property type="entry name" value="PHB"/>
    <property type="match status" value="1"/>
</dbReference>
<comment type="similarity">
    <text evidence="2">Belongs to the prohibitin family.</text>
</comment>
<keyword evidence="11" id="KW-1185">Reference proteome</keyword>
<evidence type="ECO:0000259" key="7">
    <source>
        <dbReference type="SMART" id="SM00244"/>
    </source>
</evidence>
<dbReference type="SMART" id="SM00533">
    <property type="entry name" value="MUTSd"/>
    <property type="match status" value="1"/>
</dbReference>
<dbReference type="InterPro" id="IPR036187">
    <property type="entry name" value="DNA_mismatch_repair_MutS_sf"/>
</dbReference>